<dbReference type="Proteomes" id="UP001302316">
    <property type="component" value="Unassembled WGS sequence"/>
</dbReference>
<evidence type="ECO:0000256" key="8">
    <source>
        <dbReference type="ARBA" id="ARBA00023136"/>
    </source>
</evidence>
<evidence type="ECO:0000256" key="1">
    <source>
        <dbReference type="ARBA" id="ARBA00003279"/>
    </source>
</evidence>
<feature type="transmembrane region" description="Helical" evidence="9">
    <location>
        <begin position="21"/>
        <end position="46"/>
    </location>
</feature>
<dbReference type="InterPro" id="IPR011701">
    <property type="entry name" value="MFS"/>
</dbReference>
<keyword evidence="5" id="KW-1003">Cell membrane</keyword>
<evidence type="ECO:0000256" key="9">
    <source>
        <dbReference type="SAM" id="Phobius"/>
    </source>
</evidence>
<evidence type="ECO:0000256" key="4">
    <source>
        <dbReference type="ARBA" id="ARBA00022448"/>
    </source>
</evidence>
<dbReference type="PRINTS" id="PR01035">
    <property type="entry name" value="TCRTETA"/>
</dbReference>
<evidence type="ECO:0000256" key="3">
    <source>
        <dbReference type="ARBA" id="ARBA00007520"/>
    </source>
</evidence>
<dbReference type="PANTHER" id="PTHR23517">
    <property type="entry name" value="RESISTANCE PROTEIN MDTM, PUTATIVE-RELATED-RELATED"/>
    <property type="match status" value="1"/>
</dbReference>
<feature type="transmembrane region" description="Helical" evidence="9">
    <location>
        <begin position="87"/>
        <end position="105"/>
    </location>
</feature>
<dbReference type="InterPro" id="IPR005829">
    <property type="entry name" value="Sugar_transporter_CS"/>
</dbReference>
<proteinExistence type="inferred from homology"/>
<evidence type="ECO:0000256" key="6">
    <source>
        <dbReference type="ARBA" id="ARBA00022692"/>
    </source>
</evidence>
<feature type="transmembrane region" description="Helical" evidence="9">
    <location>
        <begin position="144"/>
        <end position="165"/>
    </location>
</feature>
<protein>
    <submittedName>
        <fullName evidence="11">MFS transporter</fullName>
    </submittedName>
</protein>
<dbReference type="Pfam" id="PF07690">
    <property type="entry name" value="MFS_1"/>
    <property type="match status" value="1"/>
</dbReference>
<feature type="transmembrane region" description="Helical" evidence="9">
    <location>
        <begin position="52"/>
        <end position="75"/>
    </location>
</feature>
<feature type="transmembrane region" description="Helical" evidence="9">
    <location>
        <begin position="258"/>
        <end position="277"/>
    </location>
</feature>
<comment type="caution">
    <text evidence="11">The sequence shown here is derived from an EMBL/GenBank/DDBJ whole genome shotgun (WGS) entry which is preliminary data.</text>
</comment>
<dbReference type="PROSITE" id="PS50850">
    <property type="entry name" value="MFS"/>
    <property type="match status" value="1"/>
</dbReference>
<dbReference type="RefSeq" id="WP_346052122.1">
    <property type="nucleotide sequence ID" value="NZ_JAYGII010000021.1"/>
</dbReference>
<organism evidence="11 12">
    <name type="scientific">Natronospira elongata</name>
    <dbReference type="NCBI Taxonomy" id="3110268"/>
    <lineage>
        <taxon>Bacteria</taxon>
        <taxon>Pseudomonadati</taxon>
        <taxon>Pseudomonadota</taxon>
        <taxon>Gammaproteobacteria</taxon>
        <taxon>Natronospirales</taxon>
        <taxon>Natronospiraceae</taxon>
        <taxon>Natronospira</taxon>
    </lineage>
</organism>
<feature type="transmembrane region" description="Helical" evidence="9">
    <location>
        <begin position="220"/>
        <end position="246"/>
    </location>
</feature>
<dbReference type="SUPFAM" id="SSF103473">
    <property type="entry name" value="MFS general substrate transporter"/>
    <property type="match status" value="1"/>
</dbReference>
<feature type="transmembrane region" description="Helical" evidence="9">
    <location>
        <begin position="111"/>
        <end position="132"/>
    </location>
</feature>
<comment type="similarity">
    <text evidence="3">Belongs to the major facilitator superfamily. TCR/Tet family.</text>
</comment>
<feature type="transmembrane region" description="Helical" evidence="9">
    <location>
        <begin position="345"/>
        <end position="372"/>
    </location>
</feature>
<comment type="function">
    <text evidence="1">Resistance to tetracycline by an active tetracycline efflux. This is an energy-dependent process that decreases the accumulation of the antibiotic in whole cells. This protein functions as a metal-tetracycline/H(+) antiporter.</text>
</comment>
<accession>A0AAP6JFL6</accession>
<feature type="transmembrane region" description="Helical" evidence="9">
    <location>
        <begin position="171"/>
        <end position="191"/>
    </location>
</feature>
<feature type="transmembrane region" description="Helical" evidence="9">
    <location>
        <begin position="378"/>
        <end position="397"/>
    </location>
</feature>
<dbReference type="InterPro" id="IPR001958">
    <property type="entry name" value="Tet-R_TetA/multi-R_MdtG-like"/>
</dbReference>
<gene>
    <name evidence="11" type="ORF">VCB98_09790</name>
</gene>
<keyword evidence="4" id="KW-0813">Transport</keyword>
<evidence type="ECO:0000313" key="11">
    <source>
        <dbReference type="EMBL" id="MEA5446110.1"/>
    </source>
</evidence>
<keyword evidence="7 9" id="KW-1133">Transmembrane helix</keyword>
<feature type="transmembrane region" description="Helical" evidence="9">
    <location>
        <begin position="289"/>
        <end position="307"/>
    </location>
</feature>
<dbReference type="AlphaFoldDB" id="A0AAP6JFL6"/>
<evidence type="ECO:0000256" key="2">
    <source>
        <dbReference type="ARBA" id="ARBA00004651"/>
    </source>
</evidence>
<dbReference type="PROSITE" id="PS00216">
    <property type="entry name" value="SUGAR_TRANSPORT_1"/>
    <property type="match status" value="1"/>
</dbReference>
<keyword evidence="8 9" id="KW-0472">Membrane</keyword>
<keyword evidence="6 9" id="KW-0812">Transmembrane</keyword>
<feature type="transmembrane region" description="Helical" evidence="9">
    <location>
        <begin position="313"/>
        <end position="333"/>
    </location>
</feature>
<keyword evidence="12" id="KW-1185">Reference proteome</keyword>
<evidence type="ECO:0000256" key="5">
    <source>
        <dbReference type="ARBA" id="ARBA00022475"/>
    </source>
</evidence>
<evidence type="ECO:0000256" key="7">
    <source>
        <dbReference type="ARBA" id="ARBA00022989"/>
    </source>
</evidence>
<dbReference type="PANTHER" id="PTHR23517:SF2">
    <property type="entry name" value="MULTIDRUG RESISTANCE PROTEIN MDTH"/>
    <property type="match status" value="1"/>
</dbReference>
<dbReference type="InterPro" id="IPR036259">
    <property type="entry name" value="MFS_trans_sf"/>
</dbReference>
<dbReference type="EMBL" id="JAYGII010000021">
    <property type="protein sequence ID" value="MEA5446110.1"/>
    <property type="molecule type" value="Genomic_DNA"/>
</dbReference>
<sequence length="402" mass="41373">MNTPTPKTEATPQDQPNWRAVGALSGVFALRMLGIFMVFPVLAVWAADLPDATPALIGLALGVYGITQALFQIPMGALSDRFGRRRIIVAGLLIFAAGGLVAASAETIWGVIAGRALQGAGAIAAAITALVADITPARFRTRAMAVIGASIGGAFGLSMVLGPLLEGLIGVPGIFLLTAVLGIAAAGWLLLTVPRGAPNGAPAATGQGGRLGLDLFRQPGFTGLTMGIFMLHMVLTAGFVILPGLLRDSTGLAVSGHWQIYLPVLIAAVLCMVPMVLKAERGTRAHGMVLLALAQVAAGLAVMAFANSSAWPVIAGLWLFFIGFTFMEAHLPARVSQVVPEDRRGAALGLYSTAQFLGAFVGGAGGGLFLGFTNIPTTLGLAAALMTLWLLLMATACRPRNS</sequence>
<dbReference type="GO" id="GO:0022857">
    <property type="term" value="F:transmembrane transporter activity"/>
    <property type="evidence" value="ECO:0007669"/>
    <property type="project" value="InterPro"/>
</dbReference>
<evidence type="ECO:0000313" key="12">
    <source>
        <dbReference type="Proteomes" id="UP001302316"/>
    </source>
</evidence>
<dbReference type="InterPro" id="IPR050171">
    <property type="entry name" value="MFS_Transporters"/>
</dbReference>
<feature type="domain" description="Major facilitator superfamily (MFS) profile" evidence="10">
    <location>
        <begin position="20"/>
        <end position="398"/>
    </location>
</feature>
<name>A0AAP6JFL6_9GAMM</name>
<dbReference type="InterPro" id="IPR020846">
    <property type="entry name" value="MFS_dom"/>
</dbReference>
<comment type="subcellular location">
    <subcellularLocation>
        <location evidence="2">Cell membrane</location>
        <topology evidence="2">Multi-pass membrane protein</topology>
    </subcellularLocation>
</comment>
<evidence type="ECO:0000259" key="10">
    <source>
        <dbReference type="PROSITE" id="PS50850"/>
    </source>
</evidence>
<dbReference type="Gene3D" id="1.20.1250.20">
    <property type="entry name" value="MFS general substrate transporter like domains"/>
    <property type="match status" value="1"/>
</dbReference>
<reference evidence="11 12" key="1">
    <citation type="submission" date="2023-12" db="EMBL/GenBank/DDBJ databases">
        <title>Whole-genome sequencing of halo(alkali)philic microorganisms from hypersaline lakes.</title>
        <authorList>
            <person name="Sorokin D.Y."/>
            <person name="Merkel A.Y."/>
            <person name="Messina E."/>
            <person name="Yakimov M."/>
        </authorList>
    </citation>
    <scope>NUCLEOTIDE SEQUENCE [LARGE SCALE GENOMIC DNA]</scope>
    <source>
        <strain evidence="11 12">AB-CW1</strain>
    </source>
</reference>
<dbReference type="GO" id="GO:0005886">
    <property type="term" value="C:plasma membrane"/>
    <property type="evidence" value="ECO:0007669"/>
    <property type="project" value="UniProtKB-SubCell"/>
</dbReference>